<feature type="domain" description="Glycosyltransferase 2-like" evidence="4">
    <location>
        <begin position="35"/>
        <end position="166"/>
    </location>
</feature>
<evidence type="ECO:0000256" key="2">
    <source>
        <dbReference type="ARBA" id="ARBA00022676"/>
    </source>
</evidence>
<evidence type="ECO:0000259" key="4">
    <source>
        <dbReference type="Pfam" id="PF00535"/>
    </source>
</evidence>
<dbReference type="SUPFAM" id="SSF53448">
    <property type="entry name" value="Nucleotide-diphospho-sugar transferases"/>
    <property type="match status" value="1"/>
</dbReference>
<reference evidence="5 6" key="1">
    <citation type="submission" date="2020-08" db="EMBL/GenBank/DDBJ databases">
        <title>Sequencing the genomes of 1000 actinobacteria strains.</title>
        <authorList>
            <person name="Klenk H.-P."/>
        </authorList>
    </citation>
    <scope>NUCLEOTIDE SEQUENCE [LARGE SCALE GENOMIC DNA]</scope>
    <source>
        <strain evidence="5 6">DSM 45784</strain>
    </source>
</reference>
<protein>
    <submittedName>
        <fullName evidence="5">GT2 family glycosyltransferase</fullName>
    </submittedName>
</protein>
<dbReference type="PANTHER" id="PTHR43685">
    <property type="entry name" value="GLYCOSYLTRANSFERASE"/>
    <property type="match status" value="1"/>
</dbReference>
<dbReference type="Pfam" id="PF00535">
    <property type="entry name" value="Glycos_transf_2"/>
    <property type="match status" value="1"/>
</dbReference>
<dbReference type="AlphaFoldDB" id="A0A7W7D5J0"/>
<keyword evidence="6" id="KW-1185">Reference proteome</keyword>
<sequence>MAVRAVGAEAAGRVTTVVVSRDRALALTRSLPRHDGRVVLVDNGSRDGTAELVRRRFPHVEVVELDENRGATARNLGVHLARTPYVAFADDDSWWAPGALARAAEIFDAHPRLGLLAARVLVGPGERPDPVCALMAASPLPAEPGMPGPGVLGFLACGAVVRREAFLACGGFDDVVFFFGEEERLAADMAAAGWWLAYVDDVVAHHHPSPSRDPAARRALAARNAVLTAVLRRPWRVVARRTLAAVLGDPAARRGLLAVPPRLGRALACRRRLPAPIEEALRTLEGL</sequence>
<keyword evidence="2" id="KW-0328">Glycosyltransferase</keyword>
<dbReference type="InterPro" id="IPR001173">
    <property type="entry name" value="Glyco_trans_2-like"/>
</dbReference>
<keyword evidence="3 5" id="KW-0808">Transferase</keyword>
<dbReference type="Proteomes" id="UP000542210">
    <property type="component" value="Unassembled WGS sequence"/>
</dbReference>
<evidence type="ECO:0000256" key="3">
    <source>
        <dbReference type="ARBA" id="ARBA00022679"/>
    </source>
</evidence>
<dbReference type="GO" id="GO:0016757">
    <property type="term" value="F:glycosyltransferase activity"/>
    <property type="evidence" value="ECO:0007669"/>
    <property type="project" value="UniProtKB-KW"/>
</dbReference>
<proteinExistence type="inferred from homology"/>
<comment type="caution">
    <text evidence="5">The sequence shown here is derived from an EMBL/GenBank/DDBJ whole genome shotgun (WGS) entry which is preliminary data.</text>
</comment>
<dbReference type="Gene3D" id="3.90.550.10">
    <property type="entry name" value="Spore Coat Polysaccharide Biosynthesis Protein SpsA, Chain A"/>
    <property type="match status" value="1"/>
</dbReference>
<dbReference type="InterPro" id="IPR029044">
    <property type="entry name" value="Nucleotide-diphossugar_trans"/>
</dbReference>
<organism evidence="5 6">
    <name type="scientific">Sphaerisporangium siamense</name>
    <dbReference type="NCBI Taxonomy" id="795645"/>
    <lineage>
        <taxon>Bacteria</taxon>
        <taxon>Bacillati</taxon>
        <taxon>Actinomycetota</taxon>
        <taxon>Actinomycetes</taxon>
        <taxon>Streptosporangiales</taxon>
        <taxon>Streptosporangiaceae</taxon>
        <taxon>Sphaerisporangium</taxon>
    </lineage>
</organism>
<gene>
    <name evidence="5" type="ORF">BJ982_002116</name>
</gene>
<accession>A0A7W7D5J0</accession>
<evidence type="ECO:0000256" key="1">
    <source>
        <dbReference type="ARBA" id="ARBA00006739"/>
    </source>
</evidence>
<evidence type="ECO:0000313" key="5">
    <source>
        <dbReference type="EMBL" id="MBB4700572.1"/>
    </source>
</evidence>
<dbReference type="EMBL" id="JACHND010000001">
    <property type="protein sequence ID" value="MBB4700572.1"/>
    <property type="molecule type" value="Genomic_DNA"/>
</dbReference>
<dbReference type="InterPro" id="IPR050834">
    <property type="entry name" value="Glycosyltransf_2"/>
</dbReference>
<comment type="similarity">
    <text evidence="1">Belongs to the glycosyltransferase 2 family.</text>
</comment>
<evidence type="ECO:0000313" key="6">
    <source>
        <dbReference type="Proteomes" id="UP000542210"/>
    </source>
</evidence>
<dbReference type="PANTHER" id="PTHR43685:SF5">
    <property type="entry name" value="GLYCOSYLTRANSFERASE EPSE-RELATED"/>
    <property type="match status" value="1"/>
</dbReference>
<name>A0A7W7D5J0_9ACTN</name>